<dbReference type="AlphaFoldDB" id="A0A3E2XPU1"/>
<protein>
    <submittedName>
        <fullName evidence="1">Uncharacterized protein</fullName>
    </submittedName>
</protein>
<reference evidence="1 2" key="1">
    <citation type="submission" date="2018-08" db="EMBL/GenBank/DDBJ databases">
        <title>A genome reference for cultivated species of the human gut microbiota.</title>
        <authorList>
            <person name="Zou Y."/>
            <person name="Xue W."/>
            <person name="Luo G."/>
        </authorList>
    </citation>
    <scope>NUCLEOTIDE SEQUENCE [LARGE SCALE GENOMIC DNA]</scope>
    <source>
        <strain evidence="1 2">AM28-39</strain>
    </source>
</reference>
<dbReference type="Pfam" id="PF05139">
    <property type="entry name" value="Erythro_esteras"/>
    <property type="match status" value="1"/>
</dbReference>
<accession>A0A3E2XPU1</accession>
<name>A0A3E2XPU1_9FIRM</name>
<dbReference type="InterPro" id="IPR007815">
    <property type="entry name" value="Emycin_Estase"/>
</dbReference>
<organism evidence="1 2">
    <name type="scientific">Coprococcus catus</name>
    <dbReference type="NCBI Taxonomy" id="116085"/>
    <lineage>
        <taxon>Bacteria</taxon>
        <taxon>Bacillati</taxon>
        <taxon>Bacillota</taxon>
        <taxon>Clostridia</taxon>
        <taxon>Lachnospirales</taxon>
        <taxon>Lachnospiraceae</taxon>
        <taxon>Coprococcus</taxon>
    </lineage>
</organism>
<proteinExistence type="predicted"/>
<comment type="caution">
    <text evidence="1">The sequence shown here is derived from an EMBL/GenBank/DDBJ whole genome shotgun (WGS) entry which is preliminary data.</text>
</comment>
<dbReference type="Gene3D" id="3.30.1870.10">
    <property type="entry name" value="EreA-like, domain 2"/>
    <property type="match status" value="1"/>
</dbReference>
<sequence>MQNSVIYEAVNRYIHGGDGTIKDVVSAIGFAIYRTQEMENLISWMQKNWRKSGIRINWNIQMDIRQNSEKR</sequence>
<dbReference type="OrthoDB" id="9810066at2"/>
<dbReference type="EMBL" id="QVFD01000003">
    <property type="protein sequence ID" value="RGC49276.1"/>
    <property type="molecule type" value="Genomic_DNA"/>
</dbReference>
<dbReference type="SUPFAM" id="SSF159501">
    <property type="entry name" value="EreA/ChaN-like"/>
    <property type="match status" value="1"/>
</dbReference>
<evidence type="ECO:0000313" key="1">
    <source>
        <dbReference type="EMBL" id="RGC49276.1"/>
    </source>
</evidence>
<gene>
    <name evidence="1" type="ORF">DW747_04820</name>
</gene>
<dbReference type="Proteomes" id="UP000261231">
    <property type="component" value="Unassembled WGS sequence"/>
</dbReference>
<evidence type="ECO:0000313" key="2">
    <source>
        <dbReference type="Proteomes" id="UP000261231"/>
    </source>
</evidence>
<keyword evidence="2" id="KW-1185">Reference proteome</keyword>